<reference evidence="10" key="1">
    <citation type="submission" date="2016-10" db="EMBL/GenBank/DDBJ databases">
        <authorList>
            <person name="Varghese N."/>
            <person name="Submissions S."/>
        </authorList>
    </citation>
    <scope>NUCLEOTIDE SEQUENCE [LARGE SCALE GENOMIC DNA]</scope>
    <source>
        <strain evidence="10">DSM 23095</strain>
    </source>
</reference>
<comment type="pathway">
    <text evidence="3">Amino-acid biosynthesis; L-leucine biosynthesis; L-leucine from 3-methyl-2-oxobutanoate: step 4/4.</text>
</comment>
<dbReference type="PANTHER" id="PTHR42743">
    <property type="entry name" value="AMINO-ACID AMINOTRANSFERASE"/>
    <property type="match status" value="1"/>
</dbReference>
<comment type="catalytic activity">
    <reaction evidence="8">
        <text>L-leucine + 2-oxoglutarate = 4-methyl-2-oxopentanoate + L-glutamate</text>
        <dbReference type="Rhea" id="RHEA:18321"/>
        <dbReference type="ChEBI" id="CHEBI:16810"/>
        <dbReference type="ChEBI" id="CHEBI:17865"/>
        <dbReference type="ChEBI" id="CHEBI:29985"/>
        <dbReference type="ChEBI" id="CHEBI:57427"/>
        <dbReference type="EC" id="2.6.1.42"/>
    </reaction>
</comment>
<dbReference type="PANTHER" id="PTHR42743:SF11">
    <property type="entry name" value="AMINODEOXYCHORISMATE LYASE"/>
    <property type="match status" value="1"/>
</dbReference>
<proteinExistence type="inferred from homology"/>
<evidence type="ECO:0000313" key="10">
    <source>
        <dbReference type="Proteomes" id="UP000199060"/>
    </source>
</evidence>
<keyword evidence="10" id="KW-1185">Reference proteome</keyword>
<evidence type="ECO:0000256" key="7">
    <source>
        <dbReference type="ARBA" id="ARBA00048798"/>
    </source>
</evidence>
<dbReference type="Proteomes" id="UP000199060">
    <property type="component" value="Unassembled WGS sequence"/>
</dbReference>
<name>A0A1G6RIT7_9BACT</name>
<dbReference type="InterPro" id="IPR043131">
    <property type="entry name" value="BCAT-like_N"/>
</dbReference>
<evidence type="ECO:0000256" key="2">
    <source>
        <dbReference type="ARBA" id="ARBA00004931"/>
    </source>
</evidence>
<comment type="catalytic activity">
    <reaction evidence="7">
        <text>L-isoleucine + 2-oxoglutarate = (S)-3-methyl-2-oxopentanoate + L-glutamate</text>
        <dbReference type="Rhea" id="RHEA:24801"/>
        <dbReference type="ChEBI" id="CHEBI:16810"/>
        <dbReference type="ChEBI" id="CHEBI:29985"/>
        <dbReference type="ChEBI" id="CHEBI:35146"/>
        <dbReference type="ChEBI" id="CHEBI:58045"/>
        <dbReference type="EC" id="2.6.1.42"/>
    </reaction>
</comment>
<dbReference type="Gene3D" id="3.30.470.10">
    <property type="match status" value="1"/>
</dbReference>
<dbReference type="EC" id="2.6.1.42" evidence="5"/>
<dbReference type="AlphaFoldDB" id="A0A1G6RIT7"/>
<gene>
    <name evidence="9" type="ORF">SAMN04488104_101310</name>
</gene>
<keyword evidence="9" id="KW-0032">Aminotransferase</keyword>
<organism evidence="9 10">
    <name type="scientific">Algoriphagus faecimaris</name>
    <dbReference type="NCBI Taxonomy" id="686796"/>
    <lineage>
        <taxon>Bacteria</taxon>
        <taxon>Pseudomonadati</taxon>
        <taxon>Bacteroidota</taxon>
        <taxon>Cytophagia</taxon>
        <taxon>Cytophagales</taxon>
        <taxon>Cyclobacteriaceae</taxon>
        <taxon>Algoriphagus</taxon>
    </lineage>
</organism>
<comment type="similarity">
    <text evidence="4">Belongs to the class-IV pyridoxal-phosphate-dependent aminotransferase family.</text>
</comment>
<dbReference type="SUPFAM" id="SSF56752">
    <property type="entry name" value="D-aminoacid aminotransferase-like PLP-dependent enzymes"/>
    <property type="match status" value="1"/>
</dbReference>
<evidence type="ECO:0000256" key="4">
    <source>
        <dbReference type="ARBA" id="ARBA00009320"/>
    </source>
</evidence>
<dbReference type="GO" id="GO:0004084">
    <property type="term" value="F:branched-chain-amino-acid transaminase activity"/>
    <property type="evidence" value="ECO:0007669"/>
    <property type="project" value="UniProtKB-EC"/>
</dbReference>
<comment type="catalytic activity">
    <reaction evidence="6">
        <text>L-valine + 2-oxoglutarate = 3-methyl-2-oxobutanoate + L-glutamate</text>
        <dbReference type="Rhea" id="RHEA:24813"/>
        <dbReference type="ChEBI" id="CHEBI:11851"/>
        <dbReference type="ChEBI" id="CHEBI:16810"/>
        <dbReference type="ChEBI" id="CHEBI:29985"/>
        <dbReference type="ChEBI" id="CHEBI:57762"/>
        <dbReference type="EC" id="2.6.1.42"/>
    </reaction>
</comment>
<protein>
    <recommendedName>
        <fullName evidence="5">branched-chain-amino-acid transaminase</fullName>
        <ecNumber evidence="5">2.6.1.42</ecNumber>
    </recommendedName>
</protein>
<dbReference type="Gene3D" id="3.20.10.10">
    <property type="entry name" value="D-amino Acid Aminotransferase, subunit A, domain 2"/>
    <property type="match status" value="1"/>
</dbReference>
<evidence type="ECO:0000256" key="1">
    <source>
        <dbReference type="ARBA" id="ARBA00004824"/>
    </source>
</evidence>
<comment type="pathway">
    <text evidence="1">Amino-acid biosynthesis; L-isoleucine biosynthesis; L-isoleucine from 2-oxobutanoate: step 4/4.</text>
</comment>
<dbReference type="STRING" id="686796.SAMN04488104_101310"/>
<evidence type="ECO:0000256" key="6">
    <source>
        <dbReference type="ARBA" id="ARBA00048212"/>
    </source>
</evidence>
<evidence type="ECO:0000256" key="8">
    <source>
        <dbReference type="ARBA" id="ARBA00049229"/>
    </source>
</evidence>
<dbReference type="RefSeq" id="WP_087940999.1">
    <property type="nucleotide sequence ID" value="NZ_FNAC01000013.1"/>
</dbReference>
<dbReference type="InterPro" id="IPR001544">
    <property type="entry name" value="Aminotrans_IV"/>
</dbReference>
<dbReference type="InterPro" id="IPR043132">
    <property type="entry name" value="BCAT-like_C"/>
</dbReference>
<sequence>MNEFETVFYSEGNSGLWQQNPCLGFPNRALSFGDGLFETMVWEEGTIRYFDLHVERLVNGMKLLGLDISQIDPNSVLELVKGEKPRRIKWIVYRTGGGKYSPETSGINQLIEVSAFQASGKVVSEAVFSKKVFLTKTMFSHCKTLNALPYILAAKERIERQVDEIILLDSFGNIAEGGSSSIFWRKGEKVFTPSLATGCIAGISRKVIIQKLVDQGVEVTEGLFKKSDLLTADQVWISNVTGIRYIQSVEGQDFHSEPMSNLQNLF</sequence>
<dbReference type="Pfam" id="PF01063">
    <property type="entry name" value="Aminotran_4"/>
    <property type="match status" value="1"/>
</dbReference>
<evidence type="ECO:0000256" key="3">
    <source>
        <dbReference type="ARBA" id="ARBA00005072"/>
    </source>
</evidence>
<comment type="pathway">
    <text evidence="2">Amino-acid biosynthesis; L-valine biosynthesis; L-valine from pyruvate: step 4/4.</text>
</comment>
<evidence type="ECO:0000313" key="9">
    <source>
        <dbReference type="EMBL" id="SDD04569.1"/>
    </source>
</evidence>
<keyword evidence="9" id="KW-0808">Transferase</keyword>
<accession>A0A1G6RIT7</accession>
<dbReference type="EMBL" id="FNAC01000013">
    <property type="protein sequence ID" value="SDD04569.1"/>
    <property type="molecule type" value="Genomic_DNA"/>
</dbReference>
<dbReference type="OrthoDB" id="9805628at2"/>
<evidence type="ECO:0000256" key="5">
    <source>
        <dbReference type="ARBA" id="ARBA00013053"/>
    </source>
</evidence>
<dbReference type="InterPro" id="IPR050571">
    <property type="entry name" value="Class-IV_PLP-Dep_Aminotrnsfr"/>
</dbReference>
<dbReference type="GO" id="GO:0046394">
    <property type="term" value="P:carboxylic acid biosynthetic process"/>
    <property type="evidence" value="ECO:0007669"/>
    <property type="project" value="UniProtKB-ARBA"/>
</dbReference>
<dbReference type="InterPro" id="IPR036038">
    <property type="entry name" value="Aminotransferase-like"/>
</dbReference>